<organism evidence="2 3">
    <name type="scientific">Streptacidiphilus jeojiensis</name>
    <dbReference type="NCBI Taxonomy" id="3229225"/>
    <lineage>
        <taxon>Bacteria</taxon>
        <taxon>Bacillati</taxon>
        <taxon>Actinomycetota</taxon>
        <taxon>Actinomycetes</taxon>
        <taxon>Kitasatosporales</taxon>
        <taxon>Streptomycetaceae</taxon>
        <taxon>Streptacidiphilus</taxon>
    </lineage>
</organism>
<keyword evidence="1" id="KW-0812">Transmembrane</keyword>
<keyword evidence="1" id="KW-0472">Membrane</keyword>
<evidence type="ECO:0000313" key="3">
    <source>
        <dbReference type="Proteomes" id="UP001592581"/>
    </source>
</evidence>
<name>A0ABV6XJ18_9ACTN</name>
<comment type="caution">
    <text evidence="2">The sequence shown here is derived from an EMBL/GenBank/DDBJ whole genome shotgun (WGS) entry which is preliminary data.</text>
</comment>
<proteinExistence type="predicted"/>
<keyword evidence="3" id="KW-1185">Reference proteome</keyword>
<protein>
    <submittedName>
        <fullName evidence="2">Uncharacterized protein</fullName>
    </submittedName>
</protein>
<dbReference type="Proteomes" id="UP001592581">
    <property type="component" value="Unassembled WGS sequence"/>
</dbReference>
<gene>
    <name evidence="2" type="ORF">ABUW04_06945</name>
</gene>
<dbReference type="EMBL" id="JBEUKS010000002">
    <property type="protein sequence ID" value="MFC1437992.1"/>
    <property type="molecule type" value="Genomic_DNA"/>
</dbReference>
<evidence type="ECO:0000256" key="1">
    <source>
        <dbReference type="SAM" id="Phobius"/>
    </source>
</evidence>
<sequence length="68" mass="7468">MFTLCARLHIQARLRARQLSEKLREAAVRDEGNSTEQVLIIALLVILAVTVIGIISTKVIAKANSINL</sequence>
<keyword evidence="1" id="KW-1133">Transmembrane helix</keyword>
<reference evidence="2 3" key="1">
    <citation type="submission" date="2024-06" db="EMBL/GenBank/DDBJ databases">
        <authorList>
            <person name="Lee S.D."/>
        </authorList>
    </citation>
    <scope>NUCLEOTIDE SEQUENCE [LARGE SCALE GENOMIC DNA]</scope>
    <source>
        <strain evidence="2 3">N1-10</strain>
    </source>
</reference>
<feature type="transmembrane region" description="Helical" evidence="1">
    <location>
        <begin position="38"/>
        <end position="61"/>
    </location>
</feature>
<evidence type="ECO:0000313" key="2">
    <source>
        <dbReference type="EMBL" id="MFC1437992.1"/>
    </source>
</evidence>
<accession>A0ABV6XJ18</accession>
<dbReference type="RefSeq" id="WP_380563585.1">
    <property type="nucleotide sequence ID" value="NZ_JBEUKS010000002.1"/>
</dbReference>